<proteinExistence type="predicted"/>
<dbReference type="Pfam" id="PF08007">
    <property type="entry name" value="JmjC_2"/>
    <property type="match status" value="1"/>
</dbReference>
<feature type="compositionally biased region" description="Basic residues" evidence="1">
    <location>
        <begin position="74"/>
        <end position="91"/>
    </location>
</feature>
<feature type="compositionally biased region" description="Basic and acidic residues" evidence="1">
    <location>
        <begin position="428"/>
        <end position="446"/>
    </location>
</feature>
<dbReference type="Gene3D" id="2.60.120.650">
    <property type="entry name" value="Cupin"/>
    <property type="match status" value="1"/>
</dbReference>
<evidence type="ECO:0000313" key="4">
    <source>
        <dbReference type="Proteomes" id="UP001271007"/>
    </source>
</evidence>
<reference evidence="3" key="1">
    <citation type="submission" date="2023-04" db="EMBL/GenBank/DDBJ databases">
        <title>Black Yeasts Isolated from many extreme environments.</title>
        <authorList>
            <person name="Coleine C."/>
            <person name="Stajich J.E."/>
            <person name="Selbmann L."/>
        </authorList>
    </citation>
    <scope>NUCLEOTIDE SEQUENCE</scope>
    <source>
        <strain evidence="3">CCFEE 5312</strain>
    </source>
</reference>
<accession>A0AAJ0G7F7</accession>
<dbReference type="InterPro" id="IPR003347">
    <property type="entry name" value="JmjC_dom"/>
</dbReference>
<feature type="compositionally biased region" description="Basic and acidic residues" evidence="1">
    <location>
        <begin position="92"/>
        <end position="108"/>
    </location>
</feature>
<name>A0AAJ0G7F7_9PEZI</name>
<keyword evidence="4" id="KW-1185">Reference proteome</keyword>
<comment type="caution">
    <text evidence="3">The sequence shown here is derived from an EMBL/GenBank/DDBJ whole genome shotgun (WGS) entry which is preliminary data.</text>
</comment>
<feature type="region of interest" description="Disordered" evidence="1">
    <location>
        <begin position="424"/>
        <end position="446"/>
    </location>
</feature>
<organism evidence="3 4">
    <name type="scientific">Extremus antarcticus</name>
    <dbReference type="NCBI Taxonomy" id="702011"/>
    <lineage>
        <taxon>Eukaryota</taxon>
        <taxon>Fungi</taxon>
        <taxon>Dikarya</taxon>
        <taxon>Ascomycota</taxon>
        <taxon>Pezizomycotina</taxon>
        <taxon>Dothideomycetes</taxon>
        <taxon>Dothideomycetidae</taxon>
        <taxon>Mycosphaerellales</taxon>
        <taxon>Extremaceae</taxon>
        <taxon>Extremus</taxon>
    </lineage>
</organism>
<dbReference type="Proteomes" id="UP001271007">
    <property type="component" value="Unassembled WGS sequence"/>
</dbReference>
<sequence>MEQQRWQDAESKAREQKAAEEAKKEADDARHLQEEQQRYEKAKRNAQVAEMAKRAQAAERAEKAKARAAEKVKKDKARAAKKARKEAARKRKQEEREALEREAREREAQAGQAEGKPVLSRSQIAGDMFPGRTLPSYDDHPKVEILWETYRVPLMQIRPETTKPVTFEQLDVLRAKLAEAGGSYSKSASIHDAFNMLDLRPVIGVHTPLAAQHERYRDFVRLYDRAAFSPGKSGAAPMQATAVKQGRGSSHGKHGKIEDDEAMNPTATWFKTCMGFTIFGTRGTFSPAHVDLLNGTLIRCLEGVKAWMIVVDPTEQDLEEWRAAPASWTPEPDKIRDLILEKGDTLIMPPGVLIIHAPITIADCLMEGGMIGDSLRRDCTILNLVYIQRHSETTNERPPDGGHDQVDLAELRRLIEDMPGIKQPHYTVEGKKVDEVQRGKRQKEAR</sequence>
<evidence type="ECO:0000256" key="1">
    <source>
        <dbReference type="SAM" id="MobiDB-lite"/>
    </source>
</evidence>
<feature type="region of interest" description="Disordered" evidence="1">
    <location>
        <begin position="1"/>
        <end position="135"/>
    </location>
</feature>
<feature type="domain" description="JmjC" evidence="2">
    <location>
        <begin position="287"/>
        <end position="365"/>
    </location>
</feature>
<gene>
    <name evidence="3" type="ORF">LTR09_011676</name>
</gene>
<protein>
    <recommendedName>
        <fullName evidence="2">JmjC domain-containing protein</fullName>
    </recommendedName>
</protein>
<dbReference type="EMBL" id="JAWDJX010000076">
    <property type="protein sequence ID" value="KAK3046873.1"/>
    <property type="molecule type" value="Genomic_DNA"/>
</dbReference>
<evidence type="ECO:0000313" key="3">
    <source>
        <dbReference type="EMBL" id="KAK3046873.1"/>
    </source>
</evidence>
<dbReference type="SUPFAM" id="SSF51197">
    <property type="entry name" value="Clavaminate synthase-like"/>
    <property type="match status" value="1"/>
</dbReference>
<feature type="compositionally biased region" description="Basic and acidic residues" evidence="1">
    <location>
        <begin position="51"/>
        <end position="73"/>
    </location>
</feature>
<feature type="compositionally biased region" description="Basic and acidic residues" evidence="1">
    <location>
        <begin position="1"/>
        <end position="43"/>
    </location>
</feature>
<dbReference type="AlphaFoldDB" id="A0AAJ0G7F7"/>
<evidence type="ECO:0000259" key="2">
    <source>
        <dbReference type="Pfam" id="PF08007"/>
    </source>
</evidence>